<comment type="caution">
    <text evidence="5">The sequence shown here is derived from an EMBL/GenBank/DDBJ whole genome shotgun (WGS) entry which is preliminary data.</text>
</comment>
<dbReference type="SUPFAM" id="SSF52768">
    <property type="entry name" value="Arginase/deacetylase"/>
    <property type="match status" value="1"/>
</dbReference>
<keyword evidence="7" id="KW-1185">Reference proteome</keyword>
<name>A0AAW9FKH0_9HYPH</name>
<evidence type="ECO:0000256" key="4">
    <source>
        <dbReference type="PROSITE-ProRule" id="PRU00742"/>
    </source>
</evidence>
<dbReference type="InterPro" id="IPR023696">
    <property type="entry name" value="Ureohydrolase_dom_sf"/>
</dbReference>
<proteinExistence type="inferred from homology"/>
<keyword evidence="1" id="KW-0479">Metal-binding</keyword>
<dbReference type="CDD" id="cd09999">
    <property type="entry name" value="Arginase-like_1"/>
    <property type="match status" value="1"/>
</dbReference>
<dbReference type="AlphaFoldDB" id="A0AAW9FKH0"/>
<dbReference type="Gene3D" id="3.40.800.10">
    <property type="entry name" value="Ureohydrolase domain"/>
    <property type="match status" value="1"/>
</dbReference>
<dbReference type="GO" id="GO:0005829">
    <property type="term" value="C:cytosol"/>
    <property type="evidence" value="ECO:0007669"/>
    <property type="project" value="TreeGrafter"/>
</dbReference>
<dbReference type="GO" id="GO:0004053">
    <property type="term" value="F:arginase activity"/>
    <property type="evidence" value="ECO:0007669"/>
    <property type="project" value="TreeGrafter"/>
</dbReference>
<dbReference type="Pfam" id="PF00491">
    <property type="entry name" value="Arginase"/>
    <property type="match status" value="1"/>
</dbReference>
<dbReference type="Proteomes" id="UP001277561">
    <property type="component" value="Unassembled WGS sequence"/>
</dbReference>
<keyword evidence="3" id="KW-0464">Manganese</keyword>
<protein>
    <submittedName>
        <fullName evidence="5">Arginase family protein</fullName>
    </submittedName>
</protein>
<evidence type="ECO:0000256" key="2">
    <source>
        <dbReference type="ARBA" id="ARBA00022801"/>
    </source>
</evidence>
<dbReference type="GO" id="GO:0030145">
    <property type="term" value="F:manganese ion binding"/>
    <property type="evidence" value="ECO:0007669"/>
    <property type="project" value="TreeGrafter"/>
</dbReference>
<evidence type="ECO:0000313" key="5">
    <source>
        <dbReference type="EMBL" id="MDX8305641.1"/>
    </source>
</evidence>
<keyword evidence="2" id="KW-0378">Hydrolase</keyword>
<evidence type="ECO:0000313" key="7">
    <source>
        <dbReference type="Proteomes" id="UP001277561"/>
    </source>
</evidence>
<dbReference type="EMBL" id="JAVRAF010000024">
    <property type="protein sequence ID" value="MDX8305641.1"/>
    <property type="molecule type" value="Genomic_DNA"/>
</dbReference>
<reference evidence="5 7" key="1">
    <citation type="journal article" date="2023" name="Phytobiomes J">
        <title>Deciphering the key players within the bacterial microbiota associated with aerial crown gall tumors on rhododendron: Insights into the gallobiome.</title>
        <authorList>
            <person name="Kuzmanovic N."/>
            <person name="Nesme J."/>
            <person name="Wolf J."/>
            <person name="Neumann-Schaal M."/>
            <person name="Petersen J."/>
            <person name="Fernandez-Gnecco G."/>
            <person name="Sproeer C."/>
            <person name="Bunk B."/>
            <person name="Overmann J."/>
            <person name="Sorensen S.J."/>
            <person name="Idczak E."/>
            <person name="Smalla K."/>
        </authorList>
    </citation>
    <scope>NUCLEOTIDE SEQUENCE</scope>
    <source>
        <strain evidence="5">Rho-11.1</strain>
        <strain evidence="7">rho-14.1</strain>
        <strain evidence="6">Rho-14.1</strain>
    </source>
</reference>
<dbReference type="EMBL" id="JAVRAD010000028">
    <property type="protein sequence ID" value="MDX8332931.1"/>
    <property type="molecule type" value="Genomic_DNA"/>
</dbReference>
<dbReference type="PANTHER" id="PTHR43782">
    <property type="entry name" value="ARGINASE"/>
    <property type="match status" value="1"/>
</dbReference>
<accession>A0AAW9FKH0</accession>
<dbReference type="InterPro" id="IPR006035">
    <property type="entry name" value="Ureohydrolase"/>
</dbReference>
<comment type="similarity">
    <text evidence="4">Belongs to the arginase family.</text>
</comment>
<evidence type="ECO:0000313" key="6">
    <source>
        <dbReference type="EMBL" id="MDX8332931.1"/>
    </source>
</evidence>
<gene>
    <name evidence="5" type="ORF">RMR22_25725</name>
    <name evidence="6" type="ORF">RMS29_27435</name>
</gene>
<dbReference type="RefSeq" id="WP_320188951.1">
    <property type="nucleotide sequence ID" value="NZ_CP192765.1"/>
</dbReference>
<dbReference type="PROSITE" id="PS51409">
    <property type="entry name" value="ARGINASE_2"/>
    <property type="match status" value="1"/>
</dbReference>
<sequence length="270" mass="28336">MTFEIIVSQGRVADRTSGAIAGAKMTAEALIKRNGFPVTVVGTPSPPRDDTWSVALAEAVTTLKSLHAATRDVLMRGGKPLLVLNTCGASVATLPVIAAEHPDAVVMWIDAHGDFNHPGTTWSGYLGGMVLAAGCGLWESGYGAGVDPKNVIIVGGRDIDDDERKLLQEANVTVLSPAVSTPMSIMDAIRGRNVWVHIDWDVLQPGFVPAAYSVDEGLDPQDLKAMLGAIPCSQILGIEIAEFEASGDEDADAHALAVVCEILSPLLSTT</sequence>
<organism evidence="5">
    <name type="scientific">Agrobacterium rosae</name>
    <dbReference type="NCBI Taxonomy" id="1972867"/>
    <lineage>
        <taxon>Bacteria</taxon>
        <taxon>Pseudomonadati</taxon>
        <taxon>Pseudomonadota</taxon>
        <taxon>Alphaproteobacteria</taxon>
        <taxon>Hyphomicrobiales</taxon>
        <taxon>Rhizobiaceae</taxon>
        <taxon>Rhizobium/Agrobacterium group</taxon>
        <taxon>Agrobacterium</taxon>
    </lineage>
</organism>
<dbReference type="PANTHER" id="PTHR43782:SF3">
    <property type="entry name" value="ARGINASE"/>
    <property type="match status" value="1"/>
</dbReference>
<evidence type="ECO:0000256" key="3">
    <source>
        <dbReference type="ARBA" id="ARBA00023211"/>
    </source>
</evidence>
<evidence type="ECO:0000256" key="1">
    <source>
        <dbReference type="ARBA" id="ARBA00022723"/>
    </source>
</evidence>